<sequence length="436" mass="49990">DQVHVTNALHDLDKNLNKEVDFSFRVSLGLSEALMLREKGCTCLEFKNLGASVAFVRDQDKKRRNIVIERRQYIPEFFVGGTSSSKGRELFVDSSTKAEKTWVAFMLRMSLQRALGTFISVFGESKLTHLDDGIVGYIQGIKVIVNGVKSVQRFNIIRDSSVDIVLGMLWIATFVISDEPAVDKSFVYEDRAMKDEDSDDRKDNYVVNVGCIRCESMKNGENSVGNVMKMNRVISIMNVKDADRRRPKREHIPDTQAMNDKHPKNLDSKIDRIDETAESAVDFRCMGYDELSLKDKMKIKGLPDTLFDENVLKRSCGVYSNEKALMSIEEVYPGFLPFKDSIDRLTRILRIKQGDEECVDEYTRHYDAWLIIINGDVSKDKKRHWYVLWLKYHDKVKSFIPEIYEQAKGLALLMEAKIEVEKDVTTVGSKGEMDNK</sequence>
<keyword evidence="2" id="KW-1185">Reference proteome</keyword>
<evidence type="ECO:0000313" key="2">
    <source>
        <dbReference type="Proteomes" id="UP000789920"/>
    </source>
</evidence>
<feature type="non-terminal residue" evidence="1">
    <location>
        <position position="1"/>
    </location>
</feature>
<comment type="caution">
    <text evidence="1">The sequence shown here is derived from an EMBL/GenBank/DDBJ whole genome shotgun (WGS) entry which is preliminary data.</text>
</comment>
<protein>
    <submittedName>
        <fullName evidence="1">10124_t:CDS:1</fullName>
    </submittedName>
</protein>
<dbReference type="Proteomes" id="UP000789920">
    <property type="component" value="Unassembled WGS sequence"/>
</dbReference>
<accession>A0ACA9N0D7</accession>
<dbReference type="EMBL" id="CAJVQC010011150">
    <property type="protein sequence ID" value="CAG8624426.1"/>
    <property type="molecule type" value="Genomic_DNA"/>
</dbReference>
<gene>
    <name evidence="1" type="ORF">RPERSI_LOCUS6847</name>
</gene>
<name>A0ACA9N0D7_9GLOM</name>
<organism evidence="1 2">
    <name type="scientific">Racocetra persica</name>
    <dbReference type="NCBI Taxonomy" id="160502"/>
    <lineage>
        <taxon>Eukaryota</taxon>
        <taxon>Fungi</taxon>
        <taxon>Fungi incertae sedis</taxon>
        <taxon>Mucoromycota</taxon>
        <taxon>Glomeromycotina</taxon>
        <taxon>Glomeromycetes</taxon>
        <taxon>Diversisporales</taxon>
        <taxon>Gigasporaceae</taxon>
        <taxon>Racocetra</taxon>
    </lineage>
</organism>
<evidence type="ECO:0000313" key="1">
    <source>
        <dbReference type="EMBL" id="CAG8624426.1"/>
    </source>
</evidence>
<reference evidence="1" key="1">
    <citation type="submission" date="2021-06" db="EMBL/GenBank/DDBJ databases">
        <authorList>
            <person name="Kallberg Y."/>
            <person name="Tangrot J."/>
            <person name="Rosling A."/>
        </authorList>
    </citation>
    <scope>NUCLEOTIDE SEQUENCE</scope>
    <source>
        <strain evidence="1">MA461A</strain>
    </source>
</reference>
<proteinExistence type="predicted"/>